<feature type="compositionally biased region" description="Low complexity" evidence="11">
    <location>
        <begin position="64"/>
        <end position="129"/>
    </location>
</feature>
<feature type="region of interest" description="Disordered" evidence="11">
    <location>
        <begin position="528"/>
        <end position="556"/>
    </location>
</feature>
<dbReference type="Gene3D" id="3.30.160.60">
    <property type="entry name" value="Classic Zinc Finger"/>
    <property type="match status" value="2"/>
</dbReference>
<proteinExistence type="predicted"/>
<dbReference type="AlphaFoldDB" id="A0AAV4IGV9"/>
<keyword evidence="8" id="KW-0804">Transcription</keyword>
<keyword evidence="7" id="KW-0238">DNA-binding</keyword>
<evidence type="ECO:0000256" key="1">
    <source>
        <dbReference type="ARBA" id="ARBA00004123"/>
    </source>
</evidence>
<keyword evidence="9" id="KW-0539">Nucleus</keyword>
<evidence type="ECO:0000256" key="3">
    <source>
        <dbReference type="ARBA" id="ARBA00022737"/>
    </source>
</evidence>
<evidence type="ECO:0000256" key="11">
    <source>
        <dbReference type="SAM" id="MobiDB-lite"/>
    </source>
</evidence>
<dbReference type="GO" id="GO:0003677">
    <property type="term" value="F:DNA binding"/>
    <property type="evidence" value="ECO:0007669"/>
    <property type="project" value="UniProtKB-KW"/>
</dbReference>
<evidence type="ECO:0000313" key="13">
    <source>
        <dbReference type="EMBL" id="GFS09494.1"/>
    </source>
</evidence>
<dbReference type="GO" id="GO:0010468">
    <property type="term" value="P:regulation of gene expression"/>
    <property type="evidence" value="ECO:0007669"/>
    <property type="project" value="TreeGrafter"/>
</dbReference>
<dbReference type="PROSITE" id="PS50157">
    <property type="entry name" value="ZINC_FINGER_C2H2_2"/>
    <property type="match status" value="2"/>
</dbReference>
<feature type="region of interest" description="Disordered" evidence="11">
    <location>
        <begin position="440"/>
        <end position="493"/>
    </location>
</feature>
<keyword evidence="3" id="KW-0677">Repeat</keyword>
<feature type="region of interest" description="Disordered" evidence="11">
    <location>
        <begin position="380"/>
        <end position="407"/>
    </location>
</feature>
<dbReference type="PROSITE" id="PS00028">
    <property type="entry name" value="ZINC_FINGER_C2H2_1"/>
    <property type="match status" value="2"/>
</dbReference>
<protein>
    <submittedName>
        <fullName evidence="13">Zinc finger protein 787</fullName>
    </submittedName>
</protein>
<dbReference type="InterPro" id="IPR050331">
    <property type="entry name" value="Zinc_finger"/>
</dbReference>
<evidence type="ECO:0000256" key="2">
    <source>
        <dbReference type="ARBA" id="ARBA00022723"/>
    </source>
</evidence>
<dbReference type="Pfam" id="PF00096">
    <property type="entry name" value="zf-C2H2"/>
    <property type="match status" value="2"/>
</dbReference>
<evidence type="ECO:0000313" key="14">
    <source>
        <dbReference type="Proteomes" id="UP000762676"/>
    </source>
</evidence>
<comment type="subcellular location">
    <subcellularLocation>
        <location evidence="1">Nucleus</location>
    </subcellularLocation>
</comment>
<gene>
    <name evidence="13" type="ORF">ElyMa_003038800</name>
</gene>
<dbReference type="PANTHER" id="PTHR16515">
    <property type="entry name" value="PR DOMAIN ZINC FINGER PROTEIN"/>
    <property type="match status" value="1"/>
</dbReference>
<accession>A0AAV4IGV9</accession>
<evidence type="ECO:0000256" key="6">
    <source>
        <dbReference type="ARBA" id="ARBA00023015"/>
    </source>
</evidence>
<keyword evidence="14" id="KW-1185">Reference proteome</keyword>
<keyword evidence="2" id="KW-0479">Metal-binding</keyword>
<feature type="compositionally biased region" description="Low complexity" evidence="11">
    <location>
        <begin position="387"/>
        <end position="401"/>
    </location>
</feature>
<dbReference type="EMBL" id="BMAT01006281">
    <property type="protein sequence ID" value="GFS09494.1"/>
    <property type="molecule type" value="Genomic_DNA"/>
</dbReference>
<evidence type="ECO:0000256" key="10">
    <source>
        <dbReference type="PROSITE-ProRule" id="PRU00042"/>
    </source>
</evidence>
<dbReference type="GO" id="GO:0005634">
    <property type="term" value="C:nucleus"/>
    <property type="evidence" value="ECO:0007669"/>
    <property type="project" value="UniProtKB-SubCell"/>
</dbReference>
<feature type="region of interest" description="Disordered" evidence="11">
    <location>
        <begin position="327"/>
        <end position="349"/>
    </location>
</feature>
<dbReference type="PANTHER" id="PTHR16515:SF66">
    <property type="entry name" value="C2H2-TYPE DOMAIN-CONTAINING PROTEIN"/>
    <property type="match status" value="1"/>
</dbReference>
<feature type="compositionally biased region" description="Polar residues" evidence="11">
    <location>
        <begin position="247"/>
        <end position="256"/>
    </location>
</feature>
<keyword evidence="4 10" id="KW-0863">Zinc-finger</keyword>
<keyword evidence="6" id="KW-0805">Transcription regulation</keyword>
<feature type="compositionally biased region" description="Polar residues" evidence="11">
    <location>
        <begin position="461"/>
        <end position="470"/>
    </location>
</feature>
<reference evidence="13 14" key="1">
    <citation type="journal article" date="2021" name="Elife">
        <title>Chloroplast acquisition without the gene transfer in kleptoplastic sea slugs, Plakobranchus ocellatus.</title>
        <authorList>
            <person name="Maeda T."/>
            <person name="Takahashi S."/>
            <person name="Yoshida T."/>
            <person name="Shimamura S."/>
            <person name="Takaki Y."/>
            <person name="Nagai Y."/>
            <person name="Toyoda A."/>
            <person name="Suzuki Y."/>
            <person name="Arimoto A."/>
            <person name="Ishii H."/>
            <person name="Satoh N."/>
            <person name="Nishiyama T."/>
            <person name="Hasebe M."/>
            <person name="Maruyama T."/>
            <person name="Minagawa J."/>
            <person name="Obokata J."/>
            <person name="Shigenobu S."/>
        </authorList>
    </citation>
    <scope>NUCLEOTIDE SEQUENCE [LARGE SCALE GENOMIC DNA]</scope>
</reference>
<keyword evidence="5" id="KW-0862">Zinc</keyword>
<dbReference type="FunFam" id="3.30.160.60:FF:000624">
    <property type="entry name" value="zinc finger protein 697"/>
    <property type="match status" value="1"/>
</dbReference>
<feature type="domain" description="C2H2-type" evidence="12">
    <location>
        <begin position="592"/>
        <end position="619"/>
    </location>
</feature>
<feature type="compositionally biased region" description="Polar residues" evidence="11">
    <location>
        <begin position="228"/>
        <end position="237"/>
    </location>
</feature>
<evidence type="ECO:0000256" key="9">
    <source>
        <dbReference type="ARBA" id="ARBA00023242"/>
    </source>
</evidence>
<dbReference type="FunFam" id="3.30.160.60:FF:000965">
    <property type="entry name" value="Neurotrophin receptor-interacting factor homolog"/>
    <property type="match status" value="1"/>
</dbReference>
<feature type="domain" description="C2H2-type" evidence="12">
    <location>
        <begin position="564"/>
        <end position="591"/>
    </location>
</feature>
<dbReference type="Proteomes" id="UP000762676">
    <property type="component" value="Unassembled WGS sequence"/>
</dbReference>
<feature type="region of interest" description="Disordered" evidence="11">
    <location>
        <begin position="64"/>
        <end position="145"/>
    </location>
</feature>
<dbReference type="GO" id="GO:0008270">
    <property type="term" value="F:zinc ion binding"/>
    <property type="evidence" value="ECO:0007669"/>
    <property type="project" value="UniProtKB-KW"/>
</dbReference>
<evidence type="ECO:0000256" key="4">
    <source>
        <dbReference type="ARBA" id="ARBA00022771"/>
    </source>
</evidence>
<name>A0AAV4IGV9_9GAST</name>
<evidence type="ECO:0000256" key="8">
    <source>
        <dbReference type="ARBA" id="ARBA00023163"/>
    </source>
</evidence>
<feature type="region of interest" description="Disordered" evidence="11">
    <location>
        <begin position="177"/>
        <end position="276"/>
    </location>
</feature>
<dbReference type="InterPro" id="IPR036236">
    <property type="entry name" value="Znf_C2H2_sf"/>
</dbReference>
<feature type="compositionally biased region" description="Low complexity" evidence="11">
    <location>
        <begin position="441"/>
        <end position="454"/>
    </location>
</feature>
<evidence type="ECO:0000259" key="12">
    <source>
        <dbReference type="PROSITE" id="PS50157"/>
    </source>
</evidence>
<dbReference type="SMART" id="SM00355">
    <property type="entry name" value="ZnF_C2H2"/>
    <property type="match status" value="2"/>
</dbReference>
<evidence type="ECO:0000256" key="7">
    <source>
        <dbReference type="ARBA" id="ARBA00023125"/>
    </source>
</evidence>
<dbReference type="InterPro" id="IPR013087">
    <property type="entry name" value="Znf_C2H2_type"/>
</dbReference>
<comment type="caution">
    <text evidence="13">The sequence shown here is derived from an EMBL/GenBank/DDBJ whole genome shotgun (WGS) entry which is preliminary data.</text>
</comment>
<feature type="compositionally biased region" description="Low complexity" evidence="11">
    <location>
        <begin position="476"/>
        <end position="493"/>
    </location>
</feature>
<organism evidence="13 14">
    <name type="scientific">Elysia marginata</name>
    <dbReference type="NCBI Taxonomy" id="1093978"/>
    <lineage>
        <taxon>Eukaryota</taxon>
        <taxon>Metazoa</taxon>
        <taxon>Spiralia</taxon>
        <taxon>Lophotrochozoa</taxon>
        <taxon>Mollusca</taxon>
        <taxon>Gastropoda</taxon>
        <taxon>Heterobranchia</taxon>
        <taxon>Euthyneura</taxon>
        <taxon>Panpulmonata</taxon>
        <taxon>Sacoglossa</taxon>
        <taxon>Placobranchoidea</taxon>
        <taxon>Plakobranchidae</taxon>
        <taxon>Elysia</taxon>
    </lineage>
</organism>
<sequence>MTDSNLLFDSFSVSANPSIGGSGTLFVGSISAERTSNSIISSINSNISSSSVSGGVNVIPVTNSTSYGSGGSTTTAISNGIKTPPSGTSNSSGTTSLSNSSSSNNNKPSQNDNSLGNTNSNNDGSSASSPQNAEHENNSPTDLWRSTTSGAIASLHGLDLSKPPTLSLSEAEIIKKEIQCDDNNGDTSAGLDLSKPEMPSPNESYRPPSFTNGAHSDPPTPQGGSHAPSRSISTGSGADNGDEAECSGSSFGTESIVNDRGSDALTNGDTPAPLSLSSSLLGIPLDRSGYMKSSPKFPDPYSTKMFDGMSPPPLKYGLTNFPPLFDHQVPKSAASEPHQKSPGSLPSSKYKDSYIAARLAADNTFVKPLDTSSYSKLLEGYGHNARNNNNNNNNTSNNNNTGSKSELHESYAKHIENLANGYKAESSPLSKDAMLFKGDASLPPSSSSSSSLGSFPKREGSLTNGTSSSFGVVAKSDPSTSSSAHSPGSNSSLPSILNFSTNHLRGMATGEGGLASYLSSYSMGGPLPGSRSGAAGVGETRPPGGGSTAADGGVARASPQQNKLACRFCGKTFSQAGYIKAHERLHTGEKPFACSVCGKRFSDPSNWKKHERVHANNKKAAGSGGHVTGLDHSDSKHGVALLRATITVLNNAGLRGSSSPSEETAAVSTITVEIGLALPPQSLW</sequence>
<evidence type="ECO:0000256" key="5">
    <source>
        <dbReference type="ARBA" id="ARBA00022833"/>
    </source>
</evidence>
<dbReference type="SUPFAM" id="SSF57667">
    <property type="entry name" value="beta-beta-alpha zinc fingers"/>
    <property type="match status" value="1"/>
</dbReference>